<evidence type="ECO:0000313" key="3">
    <source>
        <dbReference type="RefSeq" id="XP_011009445.1"/>
    </source>
</evidence>
<dbReference type="KEGG" id="peu:105114567"/>
<evidence type="ECO:0000256" key="1">
    <source>
        <dbReference type="SAM" id="MobiDB-lite"/>
    </source>
</evidence>
<protein>
    <submittedName>
        <fullName evidence="3">Uncharacterized protein LOC105114567</fullName>
    </submittedName>
</protein>
<organism evidence="2 3">
    <name type="scientific">Populus euphratica</name>
    <name type="common">Euphrates poplar</name>
    <dbReference type="NCBI Taxonomy" id="75702"/>
    <lineage>
        <taxon>Eukaryota</taxon>
        <taxon>Viridiplantae</taxon>
        <taxon>Streptophyta</taxon>
        <taxon>Embryophyta</taxon>
        <taxon>Tracheophyta</taxon>
        <taxon>Spermatophyta</taxon>
        <taxon>Magnoliopsida</taxon>
        <taxon>eudicotyledons</taxon>
        <taxon>Gunneridae</taxon>
        <taxon>Pentapetalae</taxon>
        <taxon>rosids</taxon>
        <taxon>fabids</taxon>
        <taxon>Malpighiales</taxon>
        <taxon>Salicaceae</taxon>
        <taxon>Saliceae</taxon>
        <taxon>Populus</taxon>
    </lineage>
</organism>
<accession>A0AAJ6TFA1</accession>
<name>A0AAJ6TFA1_POPEU</name>
<keyword evidence="2" id="KW-1185">Reference proteome</keyword>
<sequence length="106" mass="11429">MQQSSYRVPSPHPSFSSAQFPDSQPTIQVMHTMLHPAPSASNSSGSSQVWLTDSGATNHMTADLNNLTLTSPYPTTDTIHTVNGEGLTVSHVGKSHKEDSLQRLVQ</sequence>
<dbReference type="GeneID" id="105114567"/>
<evidence type="ECO:0000313" key="2">
    <source>
        <dbReference type="Proteomes" id="UP000694918"/>
    </source>
</evidence>
<proteinExistence type="predicted"/>
<gene>
    <name evidence="3" type="primary">LOC105114567</name>
</gene>
<reference evidence="3" key="1">
    <citation type="submission" date="2025-08" db="UniProtKB">
        <authorList>
            <consortium name="RefSeq"/>
        </authorList>
    </citation>
    <scope>IDENTIFICATION</scope>
</reference>
<dbReference type="AlphaFoldDB" id="A0AAJ6TFA1"/>
<dbReference type="RefSeq" id="XP_011009445.1">
    <property type="nucleotide sequence ID" value="XM_011011143.1"/>
</dbReference>
<dbReference type="Proteomes" id="UP000694918">
    <property type="component" value="Unplaced"/>
</dbReference>
<feature type="region of interest" description="Disordered" evidence="1">
    <location>
        <begin position="1"/>
        <end position="26"/>
    </location>
</feature>